<dbReference type="RefSeq" id="WP_115280287.1">
    <property type="nucleotide sequence ID" value="NZ_AP022600.1"/>
</dbReference>
<dbReference type="OrthoDB" id="3481501at2"/>
<reference evidence="1 2" key="1">
    <citation type="submission" date="2018-06" db="EMBL/GenBank/DDBJ databases">
        <authorList>
            <consortium name="Pathogen Informatics"/>
            <person name="Doyle S."/>
        </authorList>
    </citation>
    <scope>NUCLEOTIDE SEQUENCE [LARGE SCALE GENOMIC DNA]</scope>
    <source>
        <strain evidence="1 2">NCTC10821</strain>
    </source>
</reference>
<dbReference type="AlphaFoldDB" id="A0A378TN83"/>
<dbReference type="EMBL" id="UGQT01000001">
    <property type="protein sequence ID" value="STZ61323.1"/>
    <property type="molecule type" value="Genomic_DNA"/>
</dbReference>
<name>A0A378TN83_9MYCO</name>
<gene>
    <name evidence="1" type="ORF">NCTC10821_04875</name>
</gene>
<evidence type="ECO:0000313" key="2">
    <source>
        <dbReference type="Proteomes" id="UP000254978"/>
    </source>
</evidence>
<proteinExistence type="predicted"/>
<accession>A0A378TN83</accession>
<keyword evidence="2" id="KW-1185">Reference proteome</keyword>
<protein>
    <submittedName>
        <fullName evidence="1">Uncharacterized protein</fullName>
    </submittedName>
</protein>
<organism evidence="1 2">
    <name type="scientific">Mycolicibacterium tokaiense</name>
    <dbReference type="NCBI Taxonomy" id="39695"/>
    <lineage>
        <taxon>Bacteria</taxon>
        <taxon>Bacillati</taxon>
        <taxon>Actinomycetota</taxon>
        <taxon>Actinomycetes</taxon>
        <taxon>Mycobacteriales</taxon>
        <taxon>Mycobacteriaceae</taxon>
        <taxon>Mycolicibacterium</taxon>
    </lineage>
</organism>
<sequence>MTLTRPVFESVVGAGAMINWITVARENLPIYEDWYNYQHLPERVSTPGFLRARRFSATDQADNKSCDFLTLYETTDVSVLASPEYLRRLDNPTDLTLEVVPLFAEFRRAACRVTVARGHGSAGRVVALEIESDVDPDRLRDKLGGDVFGSLITEHHLVAASLYEPDLAVSDAKNATAEGRSSDQQRAAASVILAELHTGADAALVADELVARSAQAGVVIRPVAPHRVFTLIYELRSTSPDQEPACG</sequence>
<dbReference type="Proteomes" id="UP000254978">
    <property type="component" value="Unassembled WGS sequence"/>
</dbReference>
<evidence type="ECO:0000313" key="1">
    <source>
        <dbReference type="EMBL" id="STZ61323.1"/>
    </source>
</evidence>